<evidence type="ECO:0000313" key="2">
    <source>
        <dbReference type="EMBL" id="KTD63734.1"/>
    </source>
</evidence>
<protein>
    <submittedName>
        <fullName evidence="2">Uncharacterized protein</fullName>
    </submittedName>
</protein>
<dbReference type="Proteomes" id="UP000054703">
    <property type="component" value="Unassembled WGS sequence"/>
</dbReference>
<keyword evidence="1" id="KW-0812">Transmembrane</keyword>
<evidence type="ECO:0000313" key="3">
    <source>
        <dbReference type="Proteomes" id="UP000054703"/>
    </source>
</evidence>
<sequence>MFQFFSGAIKAGFNTAEALILGPSKTQDEMYAAQKSRYYAFADFAANLHYKPHQNLARKQYWCSQIYFLGQLIKNNSATIQEITQLPVSVASESALLETINQLISALDDTSNLTKFLNLLEYDVELIETTHLQSNTSESSFQSGIQLFHGDVLQLIKQLHDKGVIVITDNAPNSHRDGAAKYSSGSVEELFSRYTDSALKMVLHFCNVHQRNIENNQYAFSDTPLPIDVVDYQKRYLKMVLTICAKLIEKKEIYLESEEFFNDLLKSYPNPQNELPIYFDMQNNVYEVPVAGDSVSSHWFTDTTGLTTVEKTVEQLQKNERTPMTIVHYAAPDLRKVETSPLDARATSNKVLQHPEAEGTLGILLTKGIAVQCQTAINRAKYFKEQGINQAVAAVFVMPGCGAFNNPEKQSAAQFISAIKYYYPELEKLGIYCYVAEYNQELYKVLEEANDSFNSELGQLNETIIRMTHPELRAKAIAVKEKILDLYAQGEKSETLTKHLFQTTQLLTMSPGPKRHALALEYQKNAHVLSKNNNPLLQSLGFAMMILGLAVMIAGVSFALTGVGLLASGATATGGLGLLATGAGLFSNEKKKNIASLSEDLKLACI</sequence>
<dbReference type="STRING" id="45074.Lsan_1167"/>
<comment type="caution">
    <text evidence="2">The sequence shown here is derived from an EMBL/GenBank/DDBJ whole genome shotgun (WGS) entry which is preliminary data.</text>
</comment>
<feature type="transmembrane region" description="Helical" evidence="1">
    <location>
        <begin position="566"/>
        <end position="586"/>
    </location>
</feature>
<dbReference type="OrthoDB" id="5650708at2"/>
<organism evidence="2 3">
    <name type="scientific">Legionella santicrucis</name>
    <dbReference type="NCBI Taxonomy" id="45074"/>
    <lineage>
        <taxon>Bacteria</taxon>
        <taxon>Pseudomonadati</taxon>
        <taxon>Pseudomonadota</taxon>
        <taxon>Gammaproteobacteria</taxon>
        <taxon>Legionellales</taxon>
        <taxon>Legionellaceae</taxon>
        <taxon>Legionella</taxon>
    </lineage>
</organism>
<accession>A0A0W0Z4U5</accession>
<keyword evidence="1" id="KW-0472">Membrane</keyword>
<feature type="transmembrane region" description="Helical" evidence="1">
    <location>
        <begin position="540"/>
        <end position="560"/>
    </location>
</feature>
<evidence type="ECO:0000256" key="1">
    <source>
        <dbReference type="SAM" id="Phobius"/>
    </source>
</evidence>
<dbReference type="EMBL" id="LNYU01000024">
    <property type="protein sequence ID" value="KTD63734.1"/>
    <property type="molecule type" value="Genomic_DNA"/>
</dbReference>
<name>A0A0W0Z4U5_9GAMM</name>
<proteinExistence type="predicted"/>
<reference evidence="2 3" key="1">
    <citation type="submission" date="2015-11" db="EMBL/GenBank/DDBJ databases">
        <title>Genomic analysis of 38 Legionella species identifies large and diverse effector repertoires.</title>
        <authorList>
            <person name="Burstein D."/>
            <person name="Amaro F."/>
            <person name="Zusman T."/>
            <person name="Lifshitz Z."/>
            <person name="Cohen O."/>
            <person name="Gilbert J.A."/>
            <person name="Pupko T."/>
            <person name="Shuman H.A."/>
            <person name="Segal G."/>
        </authorList>
    </citation>
    <scope>NUCLEOTIDE SEQUENCE [LARGE SCALE GENOMIC DNA]</scope>
    <source>
        <strain evidence="2 3">SC-63-C7</strain>
    </source>
</reference>
<keyword evidence="1" id="KW-1133">Transmembrane helix</keyword>
<keyword evidence="3" id="KW-1185">Reference proteome</keyword>
<dbReference type="RefSeq" id="WP_058513573.1">
    <property type="nucleotide sequence ID" value="NZ_CAAAIH010000003.1"/>
</dbReference>
<dbReference type="AlphaFoldDB" id="A0A0W0Z4U5"/>
<gene>
    <name evidence="2" type="ORF">Lsan_1167</name>
</gene>
<dbReference type="PATRIC" id="fig|45074.5.peg.1243"/>